<comment type="caution">
    <text evidence="2">The sequence shown here is derived from an EMBL/GenBank/DDBJ whole genome shotgun (WGS) entry which is preliminary data.</text>
</comment>
<protein>
    <submittedName>
        <fullName evidence="2">Uncharacterized protein</fullName>
    </submittedName>
</protein>
<gene>
    <name evidence="2" type="ORF">PCOR1329_LOCUS30071</name>
</gene>
<dbReference type="EMBL" id="CAUYUJ010011459">
    <property type="protein sequence ID" value="CAK0831817.1"/>
    <property type="molecule type" value="Genomic_DNA"/>
</dbReference>
<feature type="compositionally biased region" description="Low complexity" evidence="1">
    <location>
        <begin position="191"/>
        <end position="209"/>
    </location>
</feature>
<feature type="compositionally biased region" description="Low complexity" evidence="1">
    <location>
        <begin position="163"/>
        <end position="176"/>
    </location>
</feature>
<feature type="compositionally biased region" description="Basic residues" evidence="1">
    <location>
        <begin position="251"/>
        <end position="262"/>
    </location>
</feature>
<feature type="region of interest" description="Disordered" evidence="1">
    <location>
        <begin position="157"/>
        <end position="213"/>
    </location>
</feature>
<name>A0ABN9SJ91_9DINO</name>
<keyword evidence="3" id="KW-1185">Reference proteome</keyword>
<accession>A0ABN9SJ91</accession>
<proteinExistence type="predicted"/>
<evidence type="ECO:0000256" key="1">
    <source>
        <dbReference type="SAM" id="MobiDB-lite"/>
    </source>
</evidence>
<sequence length="262" mass="27410">MYRNLRPAPLNMALVPGLHLSTSKSSTYQDLRPASLDMALVPERHLSTSKGNTYQDLRPAPLDMALVPGRHLSTAKGSTYRDLRPAPLNMALVPGLHLSTAKSRPLTPCEDAKTCSSNHCGSMQHCRSLSSRRTSVDGESLVSFGVTDESRSVLLGAGHQDVGSDPGSPSSSACSGPPSPLCGAPVRRHLAGPPAARGCRPGPAAGGAAPPSPLQRARVLTRRWLAELQAASGGAAGCREPSSPVGSMLLKAKRRHARARGL</sequence>
<organism evidence="2 3">
    <name type="scientific">Prorocentrum cordatum</name>
    <dbReference type="NCBI Taxonomy" id="2364126"/>
    <lineage>
        <taxon>Eukaryota</taxon>
        <taxon>Sar</taxon>
        <taxon>Alveolata</taxon>
        <taxon>Dinophyceae</taxon>
        <taxon>Prorocentrales</taxon>
        <taxon>Prorocentraceae</taxon>
        <taxon>Prorocentrum</taxon>
    </lineage>
</organism>
<dbReference type="Proteomes" id="UP001189429">
    <property type="component" value="Unassembled WGS sequence"/>
</dbReference>
<feature type="region of interest" description="Disordered" evidence="1">
    <location>
        <begin position="232"/>
        <end position="262"/>
    </location>
</feature>
<reference evidence="2" key="1">
    <citation type="submission" date="2023-10" db="EMBL/GenBank/DDBJ databases">
        <authorList>
            <person name="Chen Y."/>
            <person name="Shah S."/>
            <person name="Dougan E. K."/>
            <person name="Thang M."/>
            <person name="Chan C."/>
        </authorList>
    </citation>
    <scope>NUCLEOTIDE SEQUENCE [LARGE SCALE GENOMIC DNA]</scope>
</reference>
<evidence type="ECO:0000313" key="2">
    <source>
        <dbReference type="EMBL" id="CAK0831817.1"/>
    </source>
</evidence>
<evidence type="ECO:0000313" key="3">
    <source>
        <dbReference type="Proteomes" id="UP001189429"/>
    </source>
</evidence>